<dbReference type="Proteomes" id="UP000256520">
    <property type="component" value="Unassembled WGS sequence"/>
</dbReference>
<evidence type="ECO:0000313" key="1">
    <source>
        <dbReference type="EMBL" id="RDW20759.1"/>
    </source>
</evidence>
<protein>
    <submittedName>
        <fullName evidence="1">Uncharacterized protein</fullName>
    </submittedName>
</protein>
<proteinExistence type="predicted"/>
<keyword evidence="2" id="KW-1185">Reference proteome</keyword>
<accession>A0A3D8Q013</accession>
<dbReference type="AlphaFoldDB" id="A0A3D8Q013"/>
<sequence>MAVIIKKKLTSHWNVPIQWLVIILPFTTKWLYPALTSSPVRQTVAQNSAQLAQFDIDKYT</sequence>
<name>A0A3D8Q013_9BACI</name>
<gene>
    <name evidence="1" type="ORF">CWR45_05910</name>
</gene>
<organism evidence="1 2">
    <name type="scientific">Oceanobacillus chungangensis</name>
    <dbReference type="NCBI Taxonomy" id="1229152"/>
    <lineage>
        <taxon>Bacteria</taxon>
        <taxon>Bacillati</taxon>
        <taxon>Bacillota</taxon>
        <taxon>Bacilli</taxon>
        <taxon>Bacillales</taxon>
        <taxon>Bacillaceae</taxon>
        <taxon>Oceanobacillus</taxon>
    </lineage>
</organism>
<dbReference type="RefSeq" id="WP_115748931.1">
    <property type="nucleotide sequence ID" value="NZ_PIOD01000005.1"/>
</dbReference>
<dbReference type="EMBL" id="PIOD01000005">
    <property type="protein sequence ID" value="RDW20759.1"/>
    <property type="molecule type" value="Genomic_DNA"/>
</dbReference>
<comment type="caution">
    <text evidence="1">The sequence shown here is derived from an EMBL/GenBank/DDBJ whole genome shotgun (WGS) entry which is preliminary data.</text>
</comment>
<evidence type="ECO:0000313" key="2">
    <source>
        <dbReference type="Proteomes" id="UP000256520"/>
    </source>
</evidence>
<reference evidence="2" key="1">
    <citation type="submission" date="2017-11" db="EMBL/GenBank/DDBJ databases">
        <authorList>
            <person name="Zhu W."/>
        </authorList>
    </citation>
    <scope>NUCLEOTIDE SEQUENCE [LARGE SCALE GENOMIC DNA]</scope>
    <source>
        <strain evidence="2">CAU 1051</strain>
    </source>
</reference>